<evidence type="ECO:0000256" key="1">
    <source>
        <dbReference type="SAM" id="MobiDB-lite"/>
    </source>
</evidence>
<evidence type="ECO:0000313" key="2">
    <source>
        <dbReference type="EMBL" id="SEM45572.1"/>
    </source>
</evidence>
<gene>
    <name evidence="2" type="ORF">SAMN05216180_0049</name>
</gene>
<feature type="region of interest" description="Disordered" evidence="1">
    <location>
        <begin position="168"/>
        <end position="218"/>
    </location>
</feature>
<dbReference type="EMBL" id="FOCG01000001">
    <property type="protein sequence ID" value="SEM45572.1"/>
    <property type="molecule type" value="Genomic_DNA"/>
</dbReference>
<keyword evidence="3" id="KW-1185">Reference proteome</keyword>
<sequence length="648" mass="70527">MSTYKDRLKPLNRCIGLQCRAVEGQTYSREISFSSEEPYRRWFGNEILQHTTESVDLSRFGDVATVLFSHGRDPVVGRMPIAKPEKVWLDEAEHKCRAIITFDEDDETSMKLLNKLDKGMLSGVSVGYNVDAWMSLDAGATSPDGRFVGPAEIAVKWTPYEISLEPTPADATVGFGKSIENDNTNTEEEKGMSIPNSTQEPAATAKTPVATTSTPSGEAARTMEQVLQEERTRCAQITDLCRSVGLDPTEYMENGSTLDEVRAVVCDTFIKGRNPVAAGMGGDVTVTADEMDKVRAAATDGLLMRGGIAVNKPAAGAESFRGMSLRDIAVETLIRSGVADANRMSRDDIFKRVMTPDSAFGAIAANVARNSASTAYEDAPVTYPIWTCKGTFTDFRPTDIWQISAAEEPELVPQNGELKHGQMGDQKMATRQGVTYGKIFTMTRQTFINDDISLITRMPAAYTIAARRLINRLVYKILKDNPIMPDGAELFSSKHGNLGTAAAPGKGSYSEARRLMRKQTDISGKQVLNISPAFVLSSSLDETENEILLASLADPSSNNAGVVNPFRNKMQLVVDAELDVDSGAQPYYFAGAPGSNDTIEVATLNGVDAPMIETRMAFNTLGMEFRIFEDLAVTLLDYKALVKNPGNA</sequence>
<name>A0A1H7YH77_9FIRM</name>
<dbReference type="Pfam" id="PF25209">
    <property type="entry name" value="Phage_capsid_4"/>
    <property type="match status" value="1"/>
</dbReference>
<protein>
    <recommendedName>
        <fullName evidence="4">Phage prohead protease, HK97 family</fullName>
    </recommendedName>
</protein>
<evidence type="ECO:0000313" key="3">
    <source>
        <dbReference type="Proteomes" id="UP000199158"/>
    </source>
</evidence>
<organism evidence="2 3">
    <name type="scientific">Hydrogenoanaerobacterium saccharovorans</name>
    <dbReference type="NCBI Taxonomy" id="474960"/>
    <lineage>
        <taxon>Bacteria</taxon>
        <taxon>Bacillati</taxon>
        <taxon>Bacillota</taxon>
        <taxon>Clostridia</taxon>
        <taxon>Eubacteriales</taxon>
        <taxon>Oscillospiraceae</taxon>
        <taxon>Hydrogenoanaerobacterium</taxon>
    </lineage>
</organism>
<accession>A0A1H7YH77</accession>
<reference evidence="2 3" key="1">
    <citation type="submission" date="2016-10" db="EMBL/GenBank/DDBJ databases">
        <authorList>
            <person name="de Groot N.N."/>
        </authorList>
    </citation>
    <scope>NUCLEOTIDE SEQUENCE [LARGE SCALE GENOMIC DNA]</scope>
    <source>
        <strain evidence="2 3">CGMCC 1.5070</strain>
    </source>
</reference>
<dbReference type="OrthoDB" id="9806592at2"/>
<proteinExistence type="predicted"/>
<dbReference type="Proteomes" id="UP000199158">
    <property type="component" value="Unassembled WGS sequence"/>
</dbReference>
<dbReference type="NCBIfam" id="NF045541">
    <property type="entry name" value="scaf_prot_MCP2"/>
    <property type="match status" value="1"/>
</dbReference>
<feature type="compositionally biased region" description="Low complexity" evidence="1">
    <location>
        <begin position="201"/>
        <end position="215"/>
    </location>
</feature>
<dbReference type="RefSeq" id="WP_092750489.1">
    <property type="nucleotide sequence ID" value="NZ_FOCG01000001.1"/>
</dbReference>
<dbReference type="STRING" id="474960.SAMN05216180_0049"/>
<evidence type="ECO:0008006" key="4">
    <source>
        <dbReference type="Google" id="ProtNLM"/>
    </source>
</evidence>
<dbReference type="AlphaFoldDB" id="A0A1H7YH77"/>